<keyword evidence="3" id="KW-1185">Reference proteome</keyword>
<dbReference type="SUPFAM" id="SSF82708">
    <property type="entry name" value="R3H domain"/>
    <property type="match status" value="1"/>
</dbReference>
<organism evidence="2 3">
    <name type="scientific">Daphnia pulex</name>
    <name type="common">Water flea</name>
    <dbReference type="NCBI Taxonomy" id="6669"/>
    <lineage>
        <taxon>Eukaryota</taxon>
        <taxon>Metazoa</taxon>
        <taxon>Ecdysozoa</taxon>
        <taxon>Arthropoda</taxon>
        <taxon>Crustacea</taxon>
        <taxon>Branchiopoda</taxon>
        <taxon>Diplostraca</taxon>
        <taxon>Cladocera</taxon>
        <taxon>Anomopoda</taxon>
        <taxon>Daphniidae</taxon>
        <taxon>Daphnia</taxon>
    </lineage>
</organism>
<dbReference type="PANTHER" id="PTHR13498">
    <property type="entry name" value="SPERM ASSOCIATED ANTIGEN 7"/>
    <property type="match status" value="1"/>
</dbReference>
<dbReference type="EMBL" id="GL732560">
    <property type="protein sequence ID" value="EFX77879.1"/>
    <property type="molecule type" value="Genomic_DNA"/>
</dbReference>
<sequence>QIEANIDSFVKDNTLENLTLQSTNKMQRSIIVHEIAETAGLSAFSFGEEDVDRHVVVYQKEFTPVPDE</sequence>
<dbReference type="GO" id="GO:0003676">
    <property type="term" value="F:nucleic acid binding"/>
    <property type="evidence" value="ECO:0007669"/>
    <property type="project" value="InterPro"/>
</dbReference>
<dbReference type="STRING" id="6669.E9GRN8"/>
<proteinExistence type="predicted"/>
<gene>
    <name evidence="2" type="ORF">DAPPUDRAFT_53863</name>
</gene>
<evidence type="ECO:0000259" key="1">
    <source>
        <dbReference type="Pfam" id="PF01424"/>
    </source>
</evidence>
<reference evidence="2 3" key="1">
    <citation type="journal article" date="2011" name="Science">
        <title>The ecoresponsive genome of Daphnia pulex.</title>
        <authorList>
            <person name="Colbourne J.K."/>
            <person name="Pfrender M.E."/>
            <person name="Gilbert D."/>
            <person name="Thomas W.K."/>
            <person name="Tucker A."/>
            <person name="Oakley T.H."/>
            <person name="Tokishita S."/>
            <person name="Aerts A."/>
            <person name="Arnold G.J."/>
            <person name="Basu M.K."/>
            <person name="Bauer D.J."/>
            <person name="Caceres C.E."/>
            <person name="Carmel L."/>
            <person name="Casola C."/>
            <person name="Choi J.H."/>
            <person name="Detter J.C."/>
            <person name="Dong Q."/>
            <person name="Dusheyko S."/>
            <person name="Eads B.D."/>
            <person name="Frohlich T."/>
            <person name="Geiler-Samerotte K.A."/>
            <person name="Gerlach D."/>
            <person name="Hatcher P."/>
            <person name="Jogdeo S."/>
            <person name="Krijgsveld J."/>
            <person name="Kriventseva E.V."/>
            <person name="Kultz D."/>
            <person name="Laforsch C."/>
            <person name="Lindquist E."/>
            <person name="Lopez J."/>
            <person name="Manak J.R."/>
            <person name="Muller J."/>
            <person name="Pangilinan J."/>
            <person name="Patwardhan R.P."/>
            <person name="Pitluck S."/>
            <person name="Pritham E.J."/>
            <person name="Rechtsteiner A."/>
            <person name="Rho M."/>
            <person name="Rogozin I.B."/>
            <person name="Sakarya O."/>
            <person name="Salamov A."/>
            <person name="Schaack S."/>
            <person name="Shapiro H."/>
            <person name="Shiga Y."/>
            <person name="Skalitzky C."/>
            <person name="Smith Z."/>
            <person name="Souvorov A."/>
            <person name="Sung W."/>
            <person name="Tang Z."/>
            <person name="Tsuchiya D."/>
            <person name="Tu H."/>
            <person name="Vos H."/>
            <person name="Wang M."/>
            <person name="Wolf Y.I."/>
            <person name="Yamagata H."/>
            <person name="Yamada T."/>
            <person name="Ye Y."/>
            <person name="Shaw J.R."/>
            <person name="Andrews J."/>
            <person name="Crease T.J."/>
            <person name="Tang H."/>
            <person name="Lucas S.M."/>
            <person name="Robertson H.M."/>
            <person name="Bork P."/>
            <person name="Koonin E.V."/>
            <person name="Zdobnov E.M."/>
            <person name="Grigoriev I.V."/>
            <person name="Lynch M."/>
            <person name="Boore J.L."/>
        </authorList>
    </citation>
    <scope>NUCLEOTIDE SEQUENCE [LARGE SCALE GENOMIC DNA]</scope>
</reference>
<dbReference type="Gene3D" id="3.30.1370.50">
    <property type="entry name" value="R3H-like domain"/>
    <property type="match status" value="1"/>
</dbReference>
<dbReference type="InterPro" id="IPR017330">
    <property type="entry name" value="SPAG7"/>
</dbReference>
<feature type="non-terminal residue" evidence="2">
    <location>
        <position position="68"/>
    </location>
</feature>
<dbReference type="AlphaFoldDB" id="E9GRN8"/>
<accession>E9GRN8</accession>
<dbReference type="Pfam" id="PF01424">
    <property type="entry name" value="R3H"/>
    <property type="match status" value="1"/>
</dbReference>
<dbReference type="OrthoDB" id="5979509at2759"/>
<dbReference type="InterPro" id="IPR001374">
    <property type="entry name" value="R3H_dom"/>
</dbReference>
<dbReference type="KEGG" id="dpx:DAPPUDRAFT_53863"/>
<dbReference type="HOGENOM" id="CLU_2801291_0_0_1"/>
<evidence type="ECO:0000313" key="2">
    <source>
        <dbReference type="EMBL" id="EFX77879.1"/>
    </source>
</evidence>
<dbReference type="Proteomes" id="UP000000305">
    <property type="component" value="Unassembled WGS sequence"/>
</dbReference>
<name>E9GRN8_DAPPU</name>
<dbReference type="PANTHER" id="PTHR13498:SF3">
    <property type="entry name" value="SPERM-ASSOCIATED ANTIGEN 7"/>
    <property type="match status" value="1"/>
</dbReference>
<dbReference type="InterPro" id="IPR036867">
    <property type="entry name" value="R3H_dom_sf"/>
</dbReference>
<feature type="domain" description="R3H" evidence="1">
    <location>
        <begin position="1"/>
        <end position="58"/>
    </location>
</feature>
<evidence type="ECO:0000313" key="3">
    <source>
        <dbReference type="Proteomes" id="UP000000305"/>
    </source>
</evidence>
<dbReference type="InParanoid" id="E9GRN8"/>
<protein>
    <recommendedName>
        <fullName evidence="1">R3H domain-containing protein</fullName>
    </recommendedName>
</protein>